<protein>
    <submittedName>
        <fullName evidence="4">Uncharacterized protein</fullName>
    </submittedName>
</protein>
<dbReference type="Gene3D" id="2.60.34.10">
    <property type="entry name" value="Substrate Binding Domain Of DNAk, Chain A, domain 1"/>
    <property type="match status" value="1"/>
</dbReference>
<dbReference type="Gene3D" id="3.30.420.40">
    <property type="match status" value="4"/>
</dbReference>
<dbReference type="InterPro" id="IPR029047">
    <property type="entry name" value="HSP70_peptide-bd_sf"/>
</dbReference>
<dbReference type="InterPro" id="IPR018181">
    <property type="entry name" value="Heat_shock_70_CS"/>
</dbReference>
<dbReference type="SUPFAM" id="SSF53067">
    <property type="entry name" value="Actin-like ATPase domain"/>
    <property type="match status" value="2"/>
</dbReference>
<evidence type="ECO:0000256" key="2">
    <source>
        <dbReference type="ARBA" id="ARBA00022741"/>
    </source>
</evidence>
<feature type="non-terminal residue" evidence="4">
    <location>
        <position position="398"/>
    </location>
</feature>
<dbReference type="PROSITE" id="PS01036">
    <property type="entry name" value="HSP70_3"/>
    <property type="match status" value="1"/>
</dbReference>
<accession>A0AAN4ZBJ1</accession>
<keyword evidence="3" id="KW-0067">ATP-binding</keyword>
<keyword evidence="5" id="KW-1185">Reference proteome</keyword>
<evidence type="ECO:0000256" key="1">
    <source>
        <dbReference type="ARBA" id="ARBA00007381"/>
    </source>
</evidence>
<dbReference type="GO" id="GO:0005524">
    <property type="term" value="F:ATP binding"/>
    <property type="evidence" value="ECO:0007669"/>
    <property type="project" value="UniProtKB-KW"/>
</dbReference>
<dbReference type="CDD" id="cd24028">
    <property type="entry name" value="ASKHA_NBD_HSP70_HSPA1-like"/>
    <property type="match status" value="1"/>
</dbReference>
<dbReference type="PANTHER" id="PTHR19375">
    <property type="entry name" value="HEAT SHOCK PROTEIN 70KDA"/>
    <property type="match status" value="1"/>
</dbReference>
<evidence type="ECO:0000313" key="5">
    <source>
        <dbReference type="Proteomes" id="UP001328107"/>
    </source>
</evidence>
<dbReference type="InterPro" id="IPR043129">
    <property type="entry name" value="ATPase_NBD"/>
</dbReference>
<dbReference type="Pfam" id="PF00012">
    <property type="entry name" value="HSP70"/>
    <property type="match status" value="1"/>
</dbReference>
<dbReference type="EMBL" id="BTRK01000002">
    <property type="protein sequence ID" value="GMR36026.1"/>
    <property type="molecule type" value="Genomic_DNA"/>
</dbReference>
<name>A0AAN4ZBJ1_9BILA</name>
<dbReference type="SUPFAM" id="SSF100920">
    <property type="entry name" value="Heat shock protein 70kD (HSP70), peptide-binding domain"/>
    <property type="match status" value="1"/>
</dbReference>
<dbReference type="GO" id="GO:0006950">
    <property type="term" value="P:response to stress"/>
    <property type="evidence" value="ECO:0007669"/>
    <property type="project" value="UniProtKB-ARBA"/>
</dbReference>
<dbReference type="PROSITE" id="PS00329">
    <property type="entry name" value="HSP70_2"/>
    <property type="match status" value="1"/>
</dbReference>
<comment type="similarity">
    <text evidence="1">Belongs to the heat shock protein 70 family.</text>
</comment>
<dbReference type="Gene3D" id="3.90.640.10">
    <property type="entry name" value="Actin, Chain A, domain 4"/>
    <property type="match status" value="1"/>
</dbReference>
<dbReference type="AlphaFoldDB" id="A0AAN4ZBJ1"/>
<reference evidence="5" key="1">
    <citation type="submission" date="2022-10" db="EMBL/GenBank/DDBJ databases">
        <title>Genome assembly of Pristionchus species.</title>
        <authorList>
            <person name="Yoshida K."/>
            <person name="Sommer R.J."/>
        </authorList>
    </citation>
    <scope>NUCLEOTIDE SEQUENCE [LARGE SCALE GENOMIC DNA]</scope>
    <source>
        <strain evidence="5">RS5460</strain>
    </source>
</reference>
<dbReference type="PRINTS" id="PR00301">
    <property type="entry name" value="HEATSHOCK70"/>
</dbReference>
<dbReference type="FunFam" id="3.30.420.40:FF:000673">
    <property type="entry name" value="Uncharacterized protein"/>
    <property type="match status" value="1"/>
</dbReference>
<evidence type="ECO:0000313" key="4">
    <source>
        <dbReference type="EMBL" id="GMR36026.1"/>
    </source>
</evidence>
<gene>
    <name evidence="4" type="ORF">PMAYCL1PPCAC_06221</name>
</gene>
<dbReference type="InterPro" id="IPR013126">
    <property type="entry name" value="Hsp_70_fam"/>
</dbReference>
<comment type="caution">
    <text evidence="4">The sequence shown here is derived from an EMBL/GenBank/DDBJ whole genome shotgun (WGS) entry which is preliminary data.</text>
</comment>
<dbReference type="GO" id="GO:0140662">
    <property type="term" value="F:ATP-dependent protein folding chaperone"/>
    <property type="evidence" value="ECO:0007669"/>
    <property type="project" value="InterPro"/>
</dbReference>
<proteinExistence type="inferred from homology"/>
<keyword evidence="2" id="KW-0547">Nucleotide-binding</keyword>
<evidence type="ECO:0000256" key="3">
    <source>
        <dbReference type="ARBA" id="ARBA00022840"/>
    </source>
</evidence>
<sequence>MSRAIGIDLGTTFTCVAFMKTGERVEVASNLHGNKLTPSVVYFDPEDTKVGEDAVSMRGKDPKNTIFQVKRFMGLEADDVEIRKRNYPFEIISSNKGNANIRVKPNSIIRKSDVRIFSPEQISSEIIRYAKRSAEDCIGERVSEAVITVPANFNNAQRQATKDAGELAGLKVLRIVNEPTAAAKRTDSRKTVLVYDLGGGTFDVSIVRMRGTEAEVNSTQGLTFLGGEDFNYRVYEESVAEFKRRVTRDTFNELCEDLFEKTLDCVKEAIRDSDYDTNSIDDVVLVGGSSRIPRVHELLQKMFPGKKLKFDISPDLAVAQGAAILFMTNLISRSGGSIMKASGGGAVKLADITAFTLGVGIIYDRVRILIPRKTRYPASATTVLRNMYDHQTQIRYPV</sequence>
<dbReference type="Proteomes" id="UP001328107">
    <property type="component" value="Unassembled WGS sequence"/>
</dbReference>
<organism evidence="4 5">
    <name type="scientific">Pristionchus mayeri</name>
    <dbReference type="NCBI Taxonomy" id="1317129"/>
    <lineage>
        <taxon>Eukaryota</taxon>
        <taxon>Metazoa</taxon>
        <taxon>Ecdysozoa</taxon>
        <taxon>Nematoda</taxon>
        <taxon>Chromadorea</taxon>
        <taxon>Rhabditida</taxon>
        <taxon>Rhabditina</taxon>
        <taxon>Diplogasteromorpha</taxon>
        <taxon>Diplogasteroidea</taxon>
        <taxon>Neodiplogasteridae</taxon>
        <taxon>Pristionchus</taxon>
    </lineage>
</organism>